<gene>
    <name evidence="1" type="ORF">QFC19_006301</name>
</gene>
<reference evidence="1" key="1">
    <citation type="submission" date="2023-04" db="EMBL/GenBank/DDBJ databases">
        <title>Draft Genome sequencing of Naganishia species isolated from polar environments using Oxford Nanopore Technology.</title>
        <authorList>
            <person name="Leo P."/>
            <person name="Venkateswaran K."/>
        </authorList>
    </citation>
    <scope>NUCLEOTIDE SEQUENCE</scope>
    <source>
        <strain evidence="1">MNA-CCFEE 5261</strain>
    </source>
</reference>
<evidence type="ECO:0000313" key="1">
    <source>
        <dbReference type="EMBL" id="KAJ9098533.1"/>
    </source>
</evidence>
<accession>A0ACC2VHC1</accession>
<name>A0ACC2VHC1_9TREE</name>
<dbReference type="EMBL" id="JASBWR010000075">
    <property type="protein sequence ID" value="KAJ9098533.1"/>
    <property type="molecule type" value="Genomic_DNA"/>
</dbReference>
<dbReference type="Proteomes" id="UP001241377">
    <property type="component" value="Unassembled WGS sequence"/>
</dbReference>
<evidence type="ECO:0000313" key="2">
    <source>
        <dbReference type="Proteomes" id="UP001241377"/>
    </source>
</evidence>
<protein>
    <submittedName>
        <fullName evidence="1">Uncharacterized protein</fullName>
    </submittedName>
</protein>
<sequence length="134" mass="14674">MPEQGDGPGPSRPVINHAVPPVDFPFEAITVEPTLLSDKKPVTGDDDQPQALTIRLDCRDLNDVPTLLGVGGYTGDDTDQSTTAVQDADDDDVTHDDIFRHFWSRDGNLRYWVMVGGTRLHVTAEQLDDPVYGA</sequence>
<organism evidence="1 2">
    <name type="scientific">Naganishia cerealis</name>
    <dbReference type="NCBI Taxonomy" id="610337"/>
    <lineage>
        <taxon>Eukaryota</taxon>
        <taxon>Fungi</taxon>
        <taxon>Dikarya</taxon>
        <taxon>Basidiomycota</taxon>
        <taxon>Agaricomycotina</taxon>
        <taxon>Tremellomycetes</taxon>
        <taxon>Filobasidiales</taxon>
        <taxon>Filobasidiaceae</taxon>
        <taxon>Naganishia</taxon>
    </lineage>
</organism>
<proteinExistence type="predicted"/>
<comment type="caution">
    <text evidence="1">The sequence shown here is derived from an EMBL/GenBank/DDBJ whole genome shotgun (WGS) entry which is preliminary data.</text>
</comment>
<keyword evidence="2" id="KW-1185">Reference proteome</keyword>